<dbReference type="CDD" id="cd06170">
    <property type="entry name" value="LuxR_C_like"/>
    <property type="match status" value="1"/>
</dbReference>
<dbReference type="PANTHER" id="PTHR43214">
    <property type="entry name" value="TWO-COMPONENT RESPONSE REGULATOR"/>
    <property type="match status" value="1"/>
</dbReference>
<dbReference type="PRINTS" id="PR00038">
    <property type="entry name" value="HTHLUXR"/>
</dbReference>
<dbReference type="Pfam" id="PF00072">
    <property type="entry name" value="Response_reg"/>
    <property type="match status" value="1"/>
</dbReference>
<dbReference type="PANTHER" id="PTHR43214:SF43">
    <property type="entry name" value="TWO-COMPONENT RESPONSE REGULATOR"/>
    <property type="match status" value="1"/>
</dbReference>
<sequence length="224" mass="25293">MGKTKILLAENHLVVRDGIKLLLDNEDNLEVVADVCCGREILDLIAAGVEADILITDLNMDNGGFRFIKDIHEKNTGIYVIILTMLYDEHYVAQSFRNGARGYLVKNVNAEEMLFCINHVAKGGRYLCEELTMKLVDKLIHQEDARAFRMDPTELLLTTREMEVLTLLADGLTNLEISEKLFLSKRTVEGHRQSLIDKTKSKNTPALIKFAIQNGLLQYSPLSE</sequence>
<dbReference type="Pfam" id="PF00196">
    <property type="entry name" value="GerE"/>
    <property type="match status" value="1"/>
</dbReference>
<evidence type="ECO:0000256" key="1">
    <source>
        <dbReference type="ARBA" id="ARBA00022553"/>
    </source>
</evidence>
<name>A0ABR7Y9E6_9SPHI</name>
<dbReference type="InterPro" id="IPR001789">
    <property type="entry name" value="Sig_transdc_resp-reg_receiver"/>
</dbReference>
<dbReference type="Gene3D" id="3.40.50.2300">
    <property type="match status" value="1"/>
</dbReference>
<evidence type="ECO:0000256" key="3">
    <source>
        <dbReference type="PROSITE-ProRule" id="PRU00169"/>
    </source>
</evidence>
<gene>
    <name evidence="6" type="ORF">H8B17_20240</name>
</gene>
<dbReference type="InterPro" id="IPR039420">
    <property type="entry name" value="WalR-like"/>
</dbReference>
<dbReference type="PROSITE" id="PS00622">
    <property type="entry name" value="HTH_LUXR_1"/>
    <property type="match status" value="1"/>
</dbReference>
<evidence type="ECO:0000313" key="7">
    <source>
        <dbReference type="Proteomes" id="UP000606494"/>
    </source>
</evidence>
<keyword evidence="7" id="KW-1185">Reference proteome</keyword>
<feature type="domain" description="Response regulatory" evidence="5">
    <location>
        <begin position="5"/>
        <end position="121"/>
    </location>
</feature>
<organism evidence="6 7">
    <name type="scientific">Sphingobacterium arenae</name>
    <dbReference type="NCBI Taxonomy" id="1280598"/>
    <lineage>
        <taxon>Bacteria</taxon>
        <taxon>Pseudomonadati</taxon>
        <taxon>Bacteroidota</taxon>
        <taxon>Sphingobacteriia</taxon>
        <taxon>Sphingobacteriales</taxon>
        <taxon>Sphingobacteriaceae</taxon>
        <taxon>Sphingobacterium</taxon>
    </lineage>
</organism>
<keyword evidence="2" id="KW-0238">DNA-binding</keyword>
<dbReference type="PROSITE" id="PS50110">
    <property type="entry name" value="RESPONSE_REGULATORY"/>
    <property type="match status" value="1"/>
</dbReference>
<evidence type="ECO:0000313" key="6">
    <source>
        <dbReference type="EMBL" id="MBD1427915.1"/>
    </source>
</evidence>
<dbReference type="Proteomes" id="UP000606494">
    <property type="component" value="Unassembled WGS sequence"/>
</dbReference>
<dbReference type="EMBL" id="JACNYK010000010">
    <property type="protein sequence ID" value="MBD1427915.1"/>
    <property type="molecule type" value="Genomic_DNA"/>
</dbReference>
<evidence type="ECO:0000256" key="2">
    <source>
        <dbReference type="ARBA" id="ARBA00023125"/>
    </source>
</evidence>
<dbReference type="SMART" id="SM00421">
    <property type="entry name" value="HTH_LUXR"/>
    <property type="match status" value="1"/>
</dbReference>
<dbReference type="InterPro" id="IPR016032">
    <property type="entry name" value="Sig_transdc_resp-reg_C-effctor"/>
</dbReference>
<dbReference type="InterPro" id="IPR000792">
    <property type="entry name" value="Tscrpt_reg_LuxR_C"/>
</dbReference>
<keyword evidence="1 3" id="KW-0597">Phosphoprotein</keyword>
<feature type="modified residue" description="4-aspartylphosphate" evidence="3">
    <location>
        <position position="57"/>
    </location>
</feature>
<accession>A0ABR7Y9E6</accession>
<dbReference type="CDD" id="cd17535">
    <property type="entry name" value="REC_NarL-like"/>
    <property type="match status" value="1"/>
</dbReference>
<dbReference type="InterPro" id="IPR011006">
    <property type="entry name" value="CheY-like_superfamily"/>
</dbReference>
<feature type="domain" description="HTH luxR-type" evidence="4">
    <location>
        <begin position="149"/>
        <end position="215"/>
    </location>
</feature>
<dbReference type="SMART" id="SM00448">
    <property type="entry name" value="REC"/>
    <property type="match status" value="1"/>
</dbReference>
<reference evidence="6 7" key="1">
    <citation type="submission" date="2020-08" db="EMBL/GenBank/DDBJ databases">
        <title>Sphingobacterium sp. DN00404 isolated from aquaculture water.</title>
        <authorList>
            <person name="Zhang M."/>
        </authorList>
    </citation>
    <scope>NUCLEOTIDE SEQUENCE [LARGE SCALE GENOMIC DNA]</scope>
    <source>
        <strain evidence="6 7">KCTC 32294</strain>
    </source>
</reference>
<dbReference type="SUPFAM" id="SSF52172">
    <property type="entry name" value="CheY-like"/>
    <property type="match status" value="1"/>
</dbReference>
<dbReference type="InterPro" id="IPR058245">
    <property type="entry name" value="NreC/VraR/RcsB-like_REC"/>
</dbReference>
<comment type="caution">
    <text evidence="6">The sequence shown here is derived from an EMBL/GenBank/DDBJ whole genome shotgun (WGS) entry which is preliminary data.</text>
</comment>
<dbReference type="PROSITE" id="PS50043">
    <property type="entry name" value="HTH_LUXR_2"/>
    <property type="match status" value="1"/>
</dbReference>
<dbReference type="SUPFAM" id="SSF46894">
    <property type="entry name" value="C-terminal effector domain of the bipartite response regulators"/>
    <property type="match status" value="1"/>
</dbReference>
<proteinExistence type="predicted"/>
<protein>
    <submittedName>
        <fullName evidence="6">Response regulator transcription factor</fullName>
    </submittedName>
</protein>
<evidence type="ECO:0000259" key="5">
    <source>
        <dbReference type="PROSITE" id="PS50110"/>
    </source>
</evidence>
<evidence type="ECO:0000259" key="4">
    <source>
        <dbReference type="PROSITE" id="PS50043"/>
    </source>
</evidence>